<feature type="active site" description="Nucleophile" evidence="1">
    <location>
        <position position="35"/>
    </location>
</feature>
<name>A0A7S1C603_9STRA</name>
<dbReference type="GO" id="GO:0008253">
    <property type="term" value="F:5'-nucleotidase activity"/>
    <property type="evidence" value="ECO:0007669"/>
    <property type="project" value="InterPro"/>
</dbReference>
<dbReference type="PANTHER" id="PTHR35134">
    <property type="entry name" value="NUCLEOTIDASE YQFW-RELATED"/>
    <property type="match status" value="1"/>
</dbReference>
<dbReference type="GO" id="GO:0009264">
    <property type="term" value="P:deoxyribonucleotide catabolic process"/>
    <property type="evidence" value="ECO:0007669"/>
    <property type="project" value="InterPro"/>
</dbReference>
<accession>A0A7S1C603</accession>
<dbReference type="InterPro" id="IPR036412">
    <property type="entry name" value="HAD-like_sf"/>
</dbReference>
<evidence type="ECO:0000313" key="2">
    <source>
        <dbReference type="EMBL" id="CAD8910583.1"/>
    </source>
</evidence>
<proteinExistence type="predicted"/>
<dbReference type="InterPro" id="IPR010708">
    <property type="entry name" value="5'(3')-deoxyribonucleotidase"/>
</dbReference>
<organism evidence="2">
    <name type="scientific">Bicosoecida sp. CB-2014</name>
    <dbReference type="NCBI Taxonomy" id="1486930"/>
    <lineage>
        <taxon>Eukaryota</taxon>
        <taxon>Sar</taxon>
        <taxon>Stramenopiles</taxon>
        <taxon>Bigyra</taxon>
        <taxon>Opalozoa</taxon>
        <taxon>Bicosoecida</taxon>
    </lineage>
</organism>
<dbReference type="InterPro" id="IPR052419">
    <property type="entry name" value="5_3-deoxyribonucleotidase-like"/>
</dbReference>
<dbReference type="PANTHER" id="PTHR35134:SF2">
    <property type="entry name" value="NUCLEOTIDASE YQFW-RELATED"/>
    <property type="match status" value="1"/>
</dbReference>
<dbReference type="InterPro" id="IPR023214">
    <property type="entry name" value="HAD_sf"/>
</dbReference>
<dbReference type="EMBL" id="HBFS01005615">
    <property type="protein sequence ID" value="CAD8910583.1"/>
    <property type="molecule type" value="Transcribed_RNA"/>
</dbReference>
<reference evidence="2" key="1">
    <citation type="submission" date="2021-01" db="EMBL/GenBank/DDBJ databases">
        <authorList>
            <person name="Corre E."/>
            <person name="Pelletier E."/>
            <person name="Niang G."/>
            <person name="Scheremetjew M."/>
            <person name="Finn R."/>
            <person name="Kale V."/>
            <person name="Holt S."/>
            <person name="Cochrane G."/>
            <person name="Meng A."/>
            <person name="Brown T."/>
            <person name="Cohen L."/>
        </authorList>
    </citation>
    <scope>NUCLEOTIDE SEQUENCE</scope>
    <source>
        <strain evidence="2">Ms1</strain>
    </source>
</reference>
<evidence type="ECO:0008006" key="3">
    <source>
        <dbReference type="Google" id="ProtNLM"/>
    </source>
</evidence>
<dbReference type="Gene3D" id="3.40.50.1000">
    <property type="entry name" value="HAD superfamily/HAD-like"/>
    <property type="match status" value="1"/>
</dbReference>
<dbReference type="SUPFAM" id="SSF56784">
    <property type="entry name" value="HAD-like"/>
    <property type="match status" value="1"/>
</dbReference>
<sequence length="264" mass="28566">MAAAGGSGGTADRSVASLMDKLGDPAEGVLRVACDLDEVLGFFVRPMLQVVEEKYGVKTDYDNFFSYHYADVWGCTDEESMERVEAFLATEAFKAMERVPLAAETLRRLKDTGKFEFVLVTSRQHSVEADTRAWLREHFRGIFSAVVFGNHYGRSGAKTSKTDLCKALQASVLIDDRVKYCAEVAPSMRRVLLFGDYAWNRAGTSKEDPSELPDNVDHVLDWTAVEEVLMGLWSEVAASKAAAAAATSAPTAADAGAASGASAT</sequence>
<dbReference type="AlphaFoldDB" id="A0A7S1C603"/>
<protein>
    <recommendedName>
        <fullName evidence="3">5'-nucleotidase</fullName>
    </recommendedName>
</protein>
<dbReference type="Pfam" id="PF06941">
    <property type="entry name" value="NT5C"/>
    <property type="match status" value="1"/>
</dbReference>
<feature type="active site" description="Proton donor" evidence="1">
    <location>
        <position position="37"/>
    </location>
</feature>
<evidence type="ECO:0000256" key="1">
    <source>
        <dbReference type="PIRSR" id="PIRSR610708-1"/>
    </source>
</evidence>
<gene>
    <name evidence="2" type="ORF">BSP0115_LOCUS3788</name>
</gene>